<dbReference type="PATRIC" id="fig|1265820.5.peg.1688"/>
<dbReference type="RefSeq" id="WP_036079030.1">
    <property type="nucleotide sequence ID" value="NZ_AODE01000018.1"/>
</dbReference>
<name>W7CBM6_9LIST</name>
<keyword evidence="2" id="KW-1185">Reference proteome</keyword>
<dbReference type="Proteomes" id="UP000019254">
    <property type="component" value="Unassembled WGS sequence"/>
</dbReference>
<dbReference type="STRING" id="1265820.PCORN_08627"/>
<sequence length="130" mass="13817">MKTGVEQINADVAQNKAIIEDDGVVTSISNLLQANQNKVVVKWWGISYYYSKSKATAAASAFGRISRGAGYGVVATSYLALFPATAFLGLNASYWGSISNSVSQTNAKTNRGIILSVTWAAVYKTSPQGK</sequence>
<organism evidence="1 2">
    <name type="scientific">Listeria cornellensis FSL F6-0969</name>
    <dbReference type="NCBI Taxonomy" id="1265820"/>
    <lineage>
        <taxon>Bacteria</taxon>
        <taxon>Bacillati</taxon>
        <taxon>Bacillota</taxon>
        <taxon>Bacilli</taxon>
        <taxon>Bacillales</taxon>
        <taxon>Listeriaceae</taxon>
        <taxon>Listeria</taxon>
    </lineage>
</organism>
<accession>W7CBM6</accession>
<gene>
    <name evidence="1" type="ORF">PCORN_08627</name>
</gene>
<reference evidence="1 2" key="1">
    <citation type="journal article" date="2014" name="Int. J. Syst. Evol. Microbiol.">
        <title>Listeria floridensis sp. nov., Listeria aquatica sp. nov., Listeria cornellensis sp. nov., Listeria riparia sp. nov. and Listeria grandensis sp. nov., from agricultural and natural environments.</title>
        <authorList>
            <person name="den Bakker H.C."/>
            <person name="Warchocki S."/>
            <person name="Wright E.M."/>
            <person name="Allred A.F."/>
            <person name="Ahlstrom C."/>
            <person name="Manuel C.S."/>
            <person name="Stasiewicz M.J."/>
            <person name="Burrell A."/>
            <person name="Roof S."/>
            <person name="Strawn L."/>
            <person name="Fortes E.D."/>
            <person name="Nightingale K.K."/>
            <person name="Kephart D."/>
            <person name="Wiedmann M."/>
        </authorList>
    </citation>
    <scope>NUCLEOTIDE SEQUENCE [LARGE SCALE GENOMIC DNA]</scope>
    <source>
        <strain evidence="2">FSL F6-969</strain>
    </source>
</reference>
<protein>
    <submittedName>
        <fullName evidence="1">Uncharacterized protein</fullName>
    </submittedName>
</protein>
<dbReference type="AlphaFoldDB" id="W7CBM6"/>
<comment type="caution">
    <text evidence="1">The sequence shown here is derived from an EMBL/GenBank/DDBJ whole genome shotgun (WGS) entry which is preliminary data.</text>
</comment>
<proteinExistence type="predicted"/>
<dbReference type="EMBL" id="AODE01000018">
    <property type="protein sequence ID" value="EUJ30163.1"/>
    <property type="molecule type" value="Genomic_DNA"/>
</dbReference>
<evidence type="ECO:0000313" key="1">
    <source>
        <dbReference type="EMBL" id="EUJ30163.1"/>
    </source>
</evidence>
<evidence type="ECO:0000313" key="2">
    <source>
        <dbReference type="Proteomes" id="UP000019254"/>
    </source>
</evidence>